<gene>
    <name evidence="2" type="ORF">PCOR1329_LOCUS20973</name>
</gene>
<dbReference type="EMBL" id="CAUYUJ010006839">
    <property type="protein sequence ID" value="CAK0818839.1"/>
    <property type="molecule type" value="Genomic_DNA"/>
</dbReference>
<dbReference type="Proteomes" id="UP001189429">
    <property type="component" value="Unassembled WGS sequence"/>
</dbReference>
<feature type="non-terminal residue" evidence="2">
    <location>
        <position position="1"/>
    </location>
</feature>
<evidence type="ECO:0000313" key="3">
    <source>
        <dbReference type="Proteomes" id="UP001189429"/>
    </source>
</evidence>
<name>A0ABN9RJR5_9DINO</name>
<proteinExistence type="predicted"/>
<sequence length="168" mass="18327">SAGANEPKQAQAPVGAGSELGTKETEESGETADGEGPGAARNWKYFAGVPTDARARDRAAAWEAAGQDGHRGASWPLAAQARPVSPGRKSAREPPAAPVATCHWNQHPAHSTQNYSLGRLVSWRPRRWFLTPRGRSAFGDRRPFDPEIIPDWLILNHSLHRRRRGASR</sequence>
<evidence type="ECO:0000313" key="2">
    <source>
        <dbReference type="EMBL" id="CAK0818839.1"/>
    </source>
</evidence>
<feature type="region of interest" description="Disordered" evidence="1">
    <location>
        <begin position="1"/>
        <end position="95"/>
    </location>
</feature>
<organism evidence="2 3">
    <name type="scientific">Prorocentrum cordatum</name>
    <dbReference type="NCBI Taxonomy" id="2364126"/>
    <lineage>
        <taxon>Eukaryota</taxon>
        <taxon>Sar</taxon>
        <taxon>Alveolata</taxon>
        <taxon>Dinophyceae</taxon>
        <taxon>Prorocentrales</taxon>
        <taxon>Prorocentraceae</taxon>
        <taxon>Prorocentrum</taxon>
    </lineage>
</organism>
<keyword evidence="3" id="KW-1185">Reference proteome</keyword>
<protein>
    <submittedName>
        <fullName evidence="2">Uncharacterized protein</fullName>
    </submittedName>
</protein>
<reference evidence="2" key="1">
    <citation type="submission" date="2023-10" db="EMBL/GenBank/DDBJ databases">
        <authorList>
            <person name="Chen Y."/>
            <person name="Shah S."/>
            <person name="Dougan E. K."/>
            <person name="Thang M."/>
            <person name="Chan C."/>
        </authorList>
    </citation>
    <scope>NUCLEOTIDE SEQUENCE [LARGE SCALE GENOMIC DNA]</scope>
</reference>
<accession>A0ABN9RJR5</accession>
<comment type="caution">
    <text evidence="2">The sequence shown here is derived from an EMBL/GenBank/DDBJ whole genome shotgun (WGS) entry which is preliminary data.</text>
</comment>
<evidence type="ECO:0000256" key="1">
    <source>
        <dbReference type="SAM" id="MobiDB-lite"/>
    </source>
</evidence>